<evidence type="ECO:0000313" key="3">
    <source>
        <dbReference type="Proteomes" id="UP001642360"/>
    </source>
</evidence>
<reference evidence="2 3" key="1">
    <citation type="submission" date="2024-02" db="EMBL/GenBank/DDBJ databases">
        <authorList>
            <person name="Vignale AGUSTIN F."/>
            <person name="Sosa J E."/>
            <person name="Modenutti C."/>
        </authorList>
    </citation>
    <scope>NUCLEOTIDE SEQUENCE [LARGE SCALE GENOMIC DNA]</scope>
</reference>
<dbReference type="PANTHER" id="PTHR45763">
    <property type="entry name" value="HYDROLASE, ALPHA/BETA FOLD FAMILY PROTEIN, EXPRESSED-RELATED"/>
    <property type="match status" value="1"/>
</dbReference>
<dbReference type="PANTHER" id="PTHR45763:SF51">
    <property type="entry name" value="ALPHA_BETA-HYDROLASES SUPERFAMILY PROTEIN"/>
    <property type="match status" value="1"/>
</dbReference>
<dbReference type="Gene3D" id="3.40.50.1820">
    <property type="entry name" value="alpha/beta hydrolase"/>
    <property type="match status" value="2"/>
</dbReference>
<proteinExistence type="predicted"/>
<sequence length="327" mass="37123">MFTEVAAMVVVAVFIWAYQTTKPPPPKLCGSPNGPPVTSPRIRLSDGRYLSYKERGVPKEKAKYKVIISHGFNSSKDLYIPLSQGQLDDLDVYVVTYDRAGYGESDPNPKRSVKSDAFDIQELADQLQLGPKLAGVALVSPVINLWWSSLPSKLSNEAFTKLLLRDQWGFLIAHHAPKLFWMLQNWLPSSSMMSLKEFMERNPQVYNKSDREIFMKMSQIPSTDAHKVQQQGVYESLYRDILVFCGKWEFDPTELKNGFSDGEGFVHLWQGDEDGMAPVELQRSISQKLPWIRYHEVPGGGHLIIHDSVYCEAIFKALLVGEEQSFM</sequence>
<evidence type="ECO:0000256" key="1">
    <source>
        <dbReference type="SAM" id="SignalP"/>
    </source>
</evidence>
<name>A0ABC8RKS8_9AQUA</name>
<feature type="signal peptide" evidence="1">
    <location>
        <begin position="1"/>
        <end position="17"/>
    </location>
</feature>
<dbReference type="SUPFAM" id="SSF53474">
    <property type="entry name" value="alpha/beta-Hydrolases"/>
    <property type="match status" value="1"/>
</dbReference>
<evidence type="ECO:0008006" key="4">
    <source>
        <dbReference type="Google" id="ProtNLM"/>
    </source>
</evidence>
<dbReference type="InterPro" id="IPR029058">
    <property type="entry name" value="AB_hydrolase_fold"/>
</dbReference>
<evidence type="ECO:0000313" key="2">
    <source>
        <dbReference type="EMBL" id="CAK9145417.1"/>
    </source>
</evidence>
<protein>
    <recommendedName>
        <fullName evidence="4">AB hydrolase-1 domain-containing protein</fullName>
    </recommendedName>
</protein>
<keyword evidence="1" id="KW-0732">Signal</keyword>
<feature type="chain" id="PRO_5044743024" description="AB hydrolase-1 domain-containing protein" evidence="1">
    <location>
        <begin position="18"/>
        <end position="327"/>
    </location>
</feature>
<comment type="caution">
    <text evidence="2">The sequence shown here is derived from an EMBL/GenBank/DDBJ whole genome shotgun (WGS) entry which is preliminary data.</text>
</comment>
<dbReference type="Proteomes" id="UP001642360">
    <property type="component" value="Unassembled WGS sequence"/>
</dbReference>
<organism evidence="2 3">
    <name type="scientific">Ilex paraguariensis</name>
    <name type="common">yerba mate</name>
    <dbReference type="NCBI Taxonomy" id="185542"/>
    <lineage>
        <taxon>Eukaryota</taxon>
        <taxon>Viridiplantae</taxon>
        <taxon>Streptophyta</taxon>
        <taxon>Embryophyta</taxon>
        <taxon>Tracheophyta</taxon>
        <taxon>Spermatophyta</taxon>
        <taxon>Magnoliopsida</taxon>
        <taxon>eudicotyledons</taxon>
        <taxon>Gunneridae</taxon>
        <taxon>Pentapetalae</taxon>
        <taxon>asterids</taxon>
        <taxon>campanulids</taxon>
        <taxon>Aquifoliales</taxon>
        <taxon>Aquifoliaceae</taxon>
        <taxon>Ilex</taxon>
    </lineage>
</organism>
<dbReference type="EMBL" id="CAUOFW020001487">
    <property type="protein sequence ID" value="CAK9145417.1"/>
    <property type="molecule type" value="Genomic_DNA"/>
</dbReference>
<gene>
    <name evidence="2" type="ORF">ILEXP_LOCUS13227</name>
</gene>
<keyword evidence="3" id="KW-1185">Reference proteome</keyword>
<dbReference type="AlphaFoldDB" id="A0ABC8RKS8"/>
<accession>A0ABC8RKS8</accession>